<evidence type="ECO:0000259" key="10">
    <source>
        <dbReference type="PROSITE" id="PS50968"/>
    </source>
</evidence>
<keyword evidence="5 9" id="KW-0450">Lipoyl</keyword>
<dbReference type="InterPro" id="IPR011053">
    <property type="entry name" value="Single_hybrid_motif"/>
</dbReference>
<evidence type="ECO:0000256" key="4">
    <source>
        <dbReference type="ARBA" id="ARBA00022679"/>
    </source>
</evidence>
<dbReference type="InterPro" id="IPR003016">
    <property type="entry name" value="2-oxoA_DH_lipoyl-BS"/>
</dbReference>
<dbReference type="Gene3D" id="4.10.320.10">
    <property type="entry name" value="E3-binding domain"/>
    <property type="match status" value="1"/>
</dbReference>
<evidence type="ECO:0000256" key="5">
    <source>
        <dbReference type="ARBA" id="ARBA00022823"/>
    </source>
</evidence>
<evidence type="ECO:0000256" key="8">
    <source>
        <dbReference type="ARBA" id="ARBA00023315"/>
    </source>
</evidence>
<dbReference type="Gene3D" id="3.30.559.10">
    <property type="entry name" value="Chloramphenicol acetyltransferase-like domain"/>
    <property type="match status" value="1"/>
</dbReference>
<evidence type="ECO:0000259" key="11">
    <source>
        <dbReference type="PROSITE" id="PS51826"/>
    </source>
</evidence>
<evidence type="ECO:0000256" key="7">
    <source>
        <dbReference type="ARBA" id="ARBA00023128"/>
    </source>
</evidence>
<reference evidence="12" key="1">
    <citation type="journal article" date="2011" name="PLoS Biol.">
        <title>Gene gain and loss during evolution of obligate parasitism in the white rust pathogen of Arabidopsis thaliana.</title>
        <authorList>
            <person name="Kemen E."/>
            <person name="Gardiner A."/>
            <person name="Schultz-Larsen T."/>
            <person name="Kemen A.C."/>
            <person name="Balmuth A.L."/>
            <person name="Robert-Seilaniantz A."/>
            <person name="Bailey K."/>
            <person name="Holub E."/>
            <person name="Studholme D.J."/>
            <person name="Maclean D."/>
            <person name="Jones J.D."/>
        </authorList>
    </citation>
    <scope>NUCLEOTIDE SEQUENCE</scope>
</reference>
<dbReference type="Pfam" id="PF00198">
    <property type="entry name" value="2-oxoacid_dh"/>
    <property type="match status" value="1"/>
</dbReference>
<dbReference type="HOGENOM" id="CLU_016733_10_0_1"/>
<keyword evidence="4 9" id="KW-0808">Transferase</keyword>
<evidence type="ECO:0000256" key="3">
    <source>
        <dbReference type="ARBA" id="ARBA00007317"/>
    </source>
</evidence>
<dbReference type="SUPFAM" id="SSF47005">
    <property type="entry name" value="Peripheral subunit-binding domain of 2-oxo acid dehydrogenase complex"/>
    <property type="match status" value="1"/>
</dbReference>
<dbReference type="InterPro" id="IPR050743">
    <property type="entry name" value="2-oxoacid_DH_E2_comp"/>
</dbReference>
<dbReference type="SUPFAM" id="SSF51230">
    <property type="entry name" value="Single hybrid motif"/>
    <property type="match status" value="1"/>
</dbReference>
<dbReference type="Pfam" id="PF02817">
    <property type="entry name" value="E3_binding"/>
    <property type="match status" value="1"/>
</dbReference>
<sequence length="461" mass="51687">MNTKYARVIVASARCSSFGRYGRRRSFHQGNMRCFPIVPFKLADIGEGIAQVEILQWFVREGQSIRQFENVCEVQSDKATVEITSRFDGIVRKVHYQVGESAQVGKALIDIQVEEASVGISGGSSCEKLEEVPGGDEVAQMEKILEERKTGFYIPEAADQDLCEKDHTGREKKILAAPSVRRLAKEHEVNLSELVPTGSKGHLIKEDLLNYIKSRDIQKGFEYPAYLQEDTILPIDGLRKYMFETMSRALQIPHFGYADEIQMDAVHSLREEMKELASACDYNLSYMPFLIKAASLALKHYPMLNARISDCQTKLILVAAHNVSVAIDTPDGLVVPNVKNVQSKGILEIADELNRLQKLSIEKKLTPSDIKNGTFTLSNIGSIGGTYTNPVLLIPQVAIGAVGRIQTLPRYDEKWDIAPVRLMNVSWSGDHRVIDGATMCRFSNLWKTYLERPTRMLSEMS</sequence>
<protein>
    <recommendedName>
        <fullName evidence="9">Dihydrolipoamide acetyltransferase component of pyruvate dehydrogenase complex</fullName>
        <ecNumber evidence="9">2.3.1.-</ecNumber>
    </recommendedName>
</protein>
<dbReference type="GO" id="GO:0005759">
    <property type="term" value="C:mitochondrial matrix"/>
    <property type="evidence" value="ECO:0007669"/>
    <property type="project" value="UniProtKB-SubCell"/>
</dbReference>
<gene>
    <name evidence="12" type="primary">AlNc14C8G1084</name>
    <name evidence="12" type="ORF">ALNC14_012280</name>
</gene>
<dbReference type="InterPro" id="IPR023213">
    <property type="entry name" value="CAT-like_dom_sf"/>
</dbReference>
<dbReference type="SUPFAM" id="SSF52777">
    <property type="entry name" value="CoA-dependent acyltransferases"/>
    <property type="match status" value="1"/>
</dbReference>
<dbReference type="EMBL" id="FR824053">
    <property type="protein sequence ID" value="CCA15085.1"/>
    <property type="molecule type" value="Genomic_DNA"/>
</dbReference>
<dbReference type="InterPro" id="IPR001078">
    <property type="entry name" value="2-oxoacid_DH_actylTfrase"/>
</dbReference>
<keyword evidence="8 9" id="KW-0012">Acyltransferase</keyword>
<dbReference type="AlphaFoldDB" id="F0W206"/>
<evidence type="ECO:0000256" key="9">
    <source>
        <dbReference type="RuleBase" id="RU003423"/>
    </source>
</evidence>
<accession>F0W206</accession>
<dbReference type="GO" id="GO:0031405">
    <property type="term" value="F:lipoic acid binding"/>
    <property type="evidence" value="ECO:0007669"/>
    <property type="project" value="TreeGrafter"/>
</dbReference>
<dbReference type="PANTHER" id="PTHR43178:SF5">
    <property type="entry name" value="LIPOAMIDE ACYLTRANSFERASE COMPONENT OF BRANCHED-CHAIN ALPHA-KETO ACID DEHYDROGENASE COMPLEX, MITOCHONDRIAL"/>
    <property type="match status" value="1"/>
</dbReference>
<dbReference type="EC" id="2.3.1.-" evidence="9"/>
<comment type="similarity">
    <text evidence="3 9">Belongs to the 2-oxoacid dehydrogenase family.</text>
</comment>
<evidence type="ECO:0000256" key="6">
    <source>
        <dbReference type="ARBA" id="ARBA00022946"/>
    </source>
</evidence>
<dbReference type="PROSITE" id="PS00189">
    <property type="entry name" value="LIPOYL"/>
    <property type="match status" value="1"/>
</dbReference>
<keyword evidence="7" id="KW-0496">Mitochondrion</keyword>
<dbReference type="InterPro" id="IPR000089">
    <property type="entry name" value="Biotin_lipoyl"/>
</dbReference>
<feature type="domain" description="Peripheral subunit-binding (PSBD)" evidence="11">
    <location>
        <begin position="175"/>
        <end position="212"/>
    </location>
</feature>
<reference evidence="12" key="2">
    <citation type="submission" date="2011-02" db="EMBL/GenBank/DDBJ databases">
        <authorList>
            <person name="MacLean D."/>
        </authorList>
    </citation>
    <scope>NUCLEOTIDE SEQUENCE</scope>
</reference>
<dbReference type="InterPro" id="IPR036625">
    <property type="entry name" value="E3-bd_dom_sf"/>
</dbReference>
<proteinExistence type="inferred from homology"/>
<dbReference type="GO" id="GO:0016407">
    <property type="term" value="F:acetyltransferase activity"/>
    <property type="evidence" value="ECO:0007669"/>
    <property type="project" value="TreeGrafter"/>
</dbReference>
<organism evidence="12">
    <name type="scientific">Albugo laibachii Nc14</name>
    <dbReference type="NCBI Taxonomy" id="890382"/>
    <lineage>
        <taxon>Eukaryota</taxon>
        <taxon>Sar</taxon>
        <taxon>Stramenopiles</taxon>
        <taxon>Oomycota</taxon>
        <taxon>Peronosporomycetes</taxon>
        <taxon>Albuginales</taxon>
        <taxon>Albuginaceae</taxon>
        <taxon>Albugo</taxon>
    </lineage>
</organism>
<feature type="domain" description="Lipoyl-binding" evidence="10">
    <location>
        <begin position="37"/>
        <end position="112"/>
    </location>
</feature>
<evidence type="ECO:0000313" key="12">
    <source>
        <dbReference type="EMBL" id="CCA15085.1"/>
    </source>
</evidence>
<dbReference type="CDD" id="cd06849">
    <property type="entry name" value="lipoyl_domain"/>
    <property type="match status" value="1"/>
</dbReference>
<dbReference type="Pfam" id="PF00364">
    <property type="entry name" value="Biotin_lipoyl"/>
    <property type="match status" value="1"/>
</dbReference>
<dbReference type="FunFam" id="2.40.50.100:FF:000013">
    <property type="entry name" value="Dihydrolipoamide acetyltransferase component of pyruvate dehydrogenase complex"/>
    <property type="match status" value="1"/>
</dbReference>
<dbReference type="InterPro" id="IPR004167">
    <property type="entry name" value="PSBD"/>
</dbReference>
<comment type="cofactor">
    <cofactor evidence="1 9">
        <name>(R)-lipoate</name>
        <dbReference type="ChEBI" id="CHEBI:83088"/>
    </cofactor>
</comment>
<dbReference type="PROSITE" id="PS50968">
    <property type="entry name" value="BIOTINYL_LIPOYL"/>
    <property type="match status" value="1"/>
</dbReference>
<dbReference type="PANTHER" id="PTHR43178">
    <property type="entry name" value="DIHYDROLIPOAMIDE ACETYLTRANSFERASE COMPONENT OF PYRUVATE DEHYDROGENASE COMPLEX"/>
    <property type="match status" value="1"/>
</dbReference>
<comment type="subcellular location">
    <subcellularLocation>
        <location evidence="2">Mitochondrion matrix</location>
    </subcellularLocation>
</comment>
<evidence type="ECO:0000256" key="2">
    <source>
        <dbReference type="ARBA" id="ARBA00004305"/>
    </source>
</evidence>
<dbReference type="Gene3D" id="2.40.50.100">
    <property type="match status" value="1"/>
</dbReference>
<evidence type="ECO:0000256" key="1">
    <source>
        <dbReference type="ARBA" id="ARBA00001938"/>
    </source>
</evidence>
<keyword evidence="6" id="KW-0809">Transit peptide</keyword>
<name>F0W206_9STRA</name>
<dbReference type="PROSITE" id="PS51826">
    <property type="entry name" value="PSBD"/>
    <property type="match status" value="1"/>
</dbReference>
<dbReference type="FunFam" id="3.30.559.10:FF:000027">
    <property type="entry name" value="Dihydrolipoamide acetyltransferase component of pyruvate dehydrogenase complex"/>
    <property type="match status" value="1"/>
</dbReference>